<proteinExistence type="predicted"/>
<dbReference type="Proteomes" id="UP000094043">
    <property type="component" value="Chromosome 8"/>
</dbReference>
<dbReference type="EMBL" id="CP143791">
    <property type="protein sequence ID" value="WVN90660.1"/>
    <property type="molecule type" value="Genomic_DNA"/>
</dbReference>
<accession>A0AAJ8M3L0</accession>
<evidence type="ECO:0000313" key="2">
    <source>
        <dbReference type="EMBL" id="WVN87099.1"/>
    </source>
</evidence>
<feature type="region of interest" description="Disordered" evidence="1">
    <location>
        <begin position="208"/>
        <end position="246"/>
    </location>
</feature>
<evidence type="ECO:0000313" key="3">
    <source>
        <dbReference type="EMBL" id="WVN90660.1"/>
    </source>
</evidence>
<keyword evidence="4" id="KW-1185">Reference proteome</keyword>
<dbReference type="EMBL" id="CP143785">
    <property type="protein sequence ID" value="WVN87099.1"/>
    <property type="molecule type" value="Genomic_DNA"/>
</dbReference>
<name>A0AAJ8M3L0_9TREE</name>
<protein>
    <submittedName>
        <fullName evidence="3">Uncharacterized protein</fullName>
    </submittedName>
</protein>
<evidence type="ECO:0000256" key="1">
    <source>
        <dbReference type="SAM" id="MobiDB-lite"/>
    </source>
</evidence>
<reference evidence="3" key="2">
    <citation type="journal article" date="2022" name="Elife">
        <title>Obligate sexual reproduction of a homothallic fungus closely related to the Cryptococcus pathogenic species complex.</title>
        <authorList>
            <person name="Passer A.R."/>
            <person name="Clancey S.A."/>
            <person name="Shea T."/>
            <person name="David-Palma M."/>
            <person name="Averette A.F."/>
            <person name="Boekhout T."/>
            <person name="Porcel B.M."/>
            <person name="Nowrousian M."/>
            <person name="Cuomo C.A."/>
            <person name="Sun S."/>
            <person name="Heitman J."/>
            <person name="Coelho M.A."/>
        </authorList>
    </citation>
    <scope>NUCLEOTIDE SEQUENCE</scope>
    <source>
        <strain evidence="3">CBS 7841</strain>
    </source>
</reference>
<organism evidence="3 4">
    <name type="scientific">Cryptococcus depauperatus CBS 7841</name>
    <dbReference type="NCBI Taxonomy" id="1295531"/>
    <lineage>
        <taxon>Eukaryota</taxon>
        <taxon>Fungi</taxon>
        <taxon>Dikarya</taxon>
        <taxon>Basidiomycota</taxon>
        <taxon>Agaricomycotina</taxon>
        <taxon>Tremellomycetes</taxon>
        <taxon>Tremellales</taxon>
        <taxon>Cryptococcaceae</taxon>
        <taxon>Cryptococcus</taxon>
    </lineage>
</organism>
<evidence type="ECO:0000313" key="4">
    <source>
        <dbReference type="Proteomes" id="UP000094043"/>
    </source>
</evidence>
<dbReference type="AlphaFoldDB" id="A0AAJ8M3L0"/>
<gene>
    <name evidence="2" type="ORF">L203_102275</name>
    <name evidence="3" type="ORF">L203_105902</name>
</gene>
<dbReference type="RefSeq" id="XP_066067799.1">
    <property type="nucleotide sequence ID" value="XM_066211702.1"/>
</dbReference>
<feature type="compositionally biased region" description="Basic and acidic residues" evidence="1">
    <location>
        <begin position="208"/>
        <end position="222"/>
    </location>
</feature>
<reference evidence="3" key="3">
    <citation type="submission" date="2024-01" db="EMBL/GenBank/DDBJ databases">
        <authorList>
            <person name="Coelho M.A."/>
            <person name="David-Palma M."/>
            <person name="Shea T."/>
            <person name="Sun S."/>
            <person name="Cuomo C.A."/>
            <person name="Heitman J."/>
        </authorList>
    </citation>
    <scope>NUCLEOTIDE SEQUENCE</scope>
    <source>
        <strain evidence="3">CBS 7841</strain>
    </source>
</reference>
<sequence length="246" mass="26956">MNSEPNDSSQSPINLVKFITGPYNRSIESGPETGWQLFPQYQTDLEGLPRHDENFWHKAGDYDGKARFSKCGADVHFKKLYRQVGGDIKGLPKDSVADLQEILKDIIALEGAMKEPLKTEVVESACRRYKSLQDSQSVVADEKPALQGLVASWMNTAAPLETYLDRTLTNLRLASEASEVVSASAGSAASSSNIGGRFKELWKTVSRRTEKVPEDGASEEMRLIGGETASMASGTSEEESMYNPSL</sequence>
<dbReference type="GeneID" id="91086487"/>
<dbReference type="Proteomes" id="UP000094043">
    <property type="component" value="Chromosome 2"/>
</dbReference>
<reference evidence="3" key="1">
    <citation type="submission" date="2016-06" db="EMBL/GenBank/DDBJ databases">
        <authorList>
            <person name="Cuomo C."/>
            <person name="Litvintseva A."/>
            <person name="Heitman J."/>
            <person name="Chen Y."/>
            <person name="Sun S."/>
            <person name="Springer D."/>
            <person name="Dromer F."/>
            <person name="Young S."/>
            <person name="Zeng Q."/>
            <person name="Chapman S."/>
            <person name="Gujja S."/>
            <person name="Saif S."/>
            <person name="Birren B."/>
        </authorList>
    </citation>
    <scope>NUCLEOTIDE SEQUENCE</scope>
    <source>
        <strain evidence="3">CBS 7841</strain>
    </source>
</reference>
<dbReference type="KEGG" id="cdep:91086487"/>